<evidence type="ECO:0000313" key="2">
    <source>
        <dbReference type="Proteomes" id="UP001215549"/>
    </source>
</evidence>
<proteinExistence type="predicted"/>
<protein>
    <recommendedName>
        <fullName evidence="3">DUF2092 domain-containing protein</fullName>
    </recommendedName>
</protein>
<dbReference type="EMBL" id="CP067140">
    <property type="protein sequence ID" value="WCR01388.1"/>
    <property type="molecule type" value="Genomic_DNA"/>
</dbReference>
<organism evidence="1 2">
    <name type="scientific">Paracoccus saliphilus</name>
    <dbReference type="NCBI Taxonomy" id="405559"/>
    <lineage>
        <taxon>Bacteria</taxon>
        <taxon>Pseudomonadati</taxon>
        <taxon>Pseudomonadota</taxon>
        <taxon>Alphaproteobacteria</taxon>
        <taxon>Rhodobacterales</taxon>
        <taxon>Paracoccaceae</taxon>
        <taxon>Paracoccus</taxon>
    </lineage>
</organism>
<reference evidence="1 2" key="1">
    <citation type="submission" date="2021-01" db="EMBL/GenBank/DDBJ databases">
        <title>Biogeographic distribution of Paracoccus.</title>
        <authorList>
            <person name="Hollensteiner J."/>
            <person name="Leineberger J."/>
            <person name="Brinkhoff T."/>
            <person name="Daniel R."/>
        </authorList>
    </citation>
    <scope>NUCLEOTIDE SEQUENCE [LARGE SCALE GENOMIC DNA]</scope>
    <source>
        <strain evidence="1 2">DSM 18447</strain>
    </source>
</reference>
<name>A0ABY7S416_9RHOB</name>
<sequence>MNTRIMIAGLLVMIGAGNLPVVAETAWHNSRHHGESHIRSRVTNATPKLHALFPELNHVTLNLSTLSEVALVMNATDWTPERKREAAKAGQAILVMPVRMVFPDTGSSVYVPNGNGDRTQYFPNPEIFAKAIGKTHISREGQALFDALGITEADFQKHPKGVAELRIWGDMNQGVQLGFEDVGAREAYIHYSIGKGPWLITEVIFWNIPASGQPYAGAKPFGIQFDMTRQEVRERVTVEMTVEDAAADVWDLGDLELVVNYIEDTQSIRCVSYNVPQEID</sequence>
<accession>A0ABY7S416</accession>
<keyword evidence="2" id="KW-1185">Reference proteome</keyword>
<evidence type="ECO:0000313" key="1">
    <source>
        <dbReference type="EMBL" id="WCR01388.1"/>
    </source>
</evidence>
<dbReference type="Proteomes" id="UP001215549">
    <property type="component" value="Chromosome"/>
</dbReference>
<dbReference type="RefSeq" id="WP_141225772.1">
    <property type="nucleotide sequence ID" value="NZ_CP067140.1"/>
</dbReference>
<evidence type="ECO:0008006" key="3">
    <source>
        <dbReference type="Google" id="ProtNLM"/>
    </source>
</evidence>
<gene>
    <name evidence="1" type="ORF">JHX88_10525</name>
</gene>